<dbReference type="EMBL" id="SRYG01000008">
    <property type="protein sequence ID" value="TGY66255.1"/>
    <property type="molecule type" value="Genomic_DNA"/>
</dbReference>
<organism evidence="1 2">
    <name type="scientific">Dubosiella muris</name>
    <dbReference type="NCBI Taxonomy" id="3038133"/>
    <lineage>
        <taxon>Bacteria</taxon>
        <taxon>Bacillati</taxon>
        <taxon>Bacillota</taxon>
        <taxon>Erysipelotrichia</taxon>
        <taxon>Erysipelotrichales</taxon>
        <taxon>Erysipelotrichaceae</taxon>
        <taxon>Dubosiella</taxon>
    </lineage>
</organism>
<comment type="caution">
    <text evidence="1">The sequence shown here is derived from an EMBL/GenBank/DDBJ whole genome shotgun (WGS) entry which is preliminary data.</text>
</comment>
<keyword evidence="1" id="KW-0378">Hydrolase</keyword>
<gene>
    <name evidence="1" type="ORF">E5336_05255</name>
</gene>
<evidence type="ECO:0000313" key="1">
    <source>
        <dbReference type="EMBL" id="TGY66255.1"/>
    </source>
</evidence>
<evidence type="ECO:0000313" key="2">
    <source>
        <dbReference type="Proteomes" id="UP000308836"/>
    </source>
</evidence>
<sequence length="326" mass="36984">MNHINFYDDPFQAGCRWGRSLRRQGVCLARPYAALLTEERKAFARLCLPHYERYAPALLKEMKGIAQGNQIDFFDLFTFVSTMYCFTFQPRCTCIAWRKQNRAWLGRNSDFFSSLSPWYAHCAIRYPHSLAFQGNTTAFVEMEDGMNEAGLAVGLTMVYPTIVAPGLNAGVLVRCLLERCATIEEALRFLTTVPIASQQTIMMADQTGRIVLVEANRQRVQRVESTGFLVATNAFCHPDMQKFNAPFPVDDWQAGLRRQTATKAMEAGKPVEEILAGRHGFMNPRDVDKDTDTVWSVVYDCATRTTRRCEGSPARQPFFTDKSLPR</sequence>
<accession>A0AC61R8H6</accession>
<protein>
    <submittedName>
        <fullName evidence="1">Choloylglycine hydrolase</fullName>
    </submittedName>
</protein>
<reference evidence="1" key="1">
    <citation type="submission" date="2019-04" db="EMBL/GenBank/DDBJ databases">
        <title>Microbes associate with the intestines of laboratory mice.</title>
        <authorList>
            <person name="Navarre W."/>
            <person name="Wong E."/>
            <person name="Huang K."/>
            <person name="Tropini C."/>
            <person name="Ng K."/>
            <person name="Yu B."/>
        </authorList>
    </citation>
    <scope>NUCLEOTIDE SEQUENCE</scope>
    <source>
        <strain evidence="1">NM09_H32</strain>
    </source>
</reference>
<keyword evidence="2" id="KW-1185">Reference proteome</keyword>
<proteinExistence type="predicted"/>
<dbReference type="Proteomes" id="UP000308836">
    <property type="component" value="Unassembled WGS sequence"/>
</dbReference>
<name>A0AC61R8H6_9FIRM</name>